<evidence type="ECO:0000313" key="1">
    <source>
        <dbReference type="EMBL" id="CAJ2634587.1"/>
    </source>
</evidence>
<reference evidence="1" key="1">
    <citation type="submission" date="2023-10" db="EMBL/GenBank/DDBJ databases">
        <authorList>
            <person name="Rodriguez Cubillos JULIANA M."/>
            <person name="De Vega J."/>
        </authorList>
    </citation>
    <scope>NUCLEOTIDE SEQUENCE</scope>
</reference>
<name>A0ACB0IS09_TRIPR</name>
<accession>A0ACB0IS09</accession>
<sequence length="108" mass="12457">MMLPGVECARKRRLHQSRGGGGGYDSTTIRSFCLYTRNLKSTTSSLVPSLLQERSMRQTYPDEKLGRSAREAKRRLDEKFTASMKSENQLNNHKTKSFFRGLFHQLRS</sequence>
<dbReference type="EMBL" id="CASHSV030000002">
    <property type="protein sequence ID" value="CAJ2634587.1"/>
    <property type="molecule type" value="Genomic_DNA"/>
</dbReference>
<proteinExistence type="predicted"/>
<protein>
    <submittedName>
        <fullName evidence="1">Uncharacterized protein</fullName>
    </submittedName>
</protein>
<gene>
    <name evidence="1" type="ORF">MILVUS5_LOCUS5443</name>
</gene>
<keyword evidence="2" id="KW-1185">Reference proteome</keyword>
<comment type="caution">
    <text evidence="1">The sequence shown here is derived from an EMBL/GenBank/DDBJ whole genome shotgun (WGS) entry which is preliminary data.</text>
</comment>
<evidence type="ECO:0000313" key="2">
    <source>
        <dbReference type="Proteomes" id="UP001177021"/>
    </source>
</evidence>
<dbReference type="Proteomes" id="UP001177021">
    <property type="component" value="Unassembled WGS sequence"/>
</dbReference>
<organism evidence="1 2">
    <name type="scientific">Trifolium pratense</name>
    <name type="common">Red clover</name>
    <dbReference type="NCBI Taxonomy" id="57577"/>
    <lineage>
        <taxon>Eukaryota</taxon>
        <taxon>Viridiplantae</taxon>
        <taxon>Streptophyta</taxon>
        <taxon>Embryophyta</taxon>
        <taxon>Tracheophyta</taxon>
        <taxon>Spermatophyta</taxon>
        <taxon>Magnoliopsida</taxon>
        <taxon>eudicotyledons</taxon>
        <taxon>Gunneridae</taxon>
        <taxon>Pentapetalae</taxon>
        <taxon>rosids</taxon>
        <taxon>fabids</taxon>
        <taxon>Fabales</taxon>
        <taxon>Fabaceae</taxon>
        <taxon>Papilionoideae</taxon>
        <taxon>50 kb inversion clade</taxon>
        <taxon>NPAAA clade</taxon>
        <taxon>Hologalegina</taxon>
        <taxon>IRL clade</taxon>
        <taxon>Trifolieae</taxon>
        <taxon>Trifolium</taxon>
    </lineage>
</organism>